<dbReference type="PROSITE" id="PS50931">
    <property type="entry name" value="HTH_LYSR"/>
    <property type="match status" value="1"/>
</dbReference>
<accession>A0A8J2UKA1</accession>
<dbReference type="InterPro" id="IPR036388">
    <property type="entry name" value="WH-like_DNA-bd_sf"/>
</dbReference>
<keyword evidence="7" id="KW-1185">Reference proteome</keyword>
<evidence type="ECO:0000256" key="4">
    <source>
        <dbReference type="ARBA" id="ARBA00023163"/>
    </source>
</evidence>
<organism evidence="6 7">
    <name type="scientific">Oxalicibacterium flavum</name>
    <dbReference type="NCBI Taxonomy" id="179467"/>
    <lineage>
        <taxon>Bacteria</taxon>
        <taxon>Pseudomonadati</taxon>
        <taxon>Pseudomonadota</taxon>
        <taxon>Betaproteobacteria</taxon>
        <taxon>Burkholderiales</taxon>
        <taxon>Oxalobacteraceae</taxon>
        <taxon>Oxalicibacterium</taxon>
    </lineage>
</organism>
<dbReference type="Gene3D" id="3.40.190.290">
    <property type="match status" value="1"/>
</dbReference>
<dbReference type="PRINTS" id="PR00039">
    <property type="entry name" value="HTHLYSR"/>
</dbReference>
<dbReference type="Pfam" id="PF03466">
    <property type="entry name" value="LysR_substrate"/>
    <property type="match status" value="1"/>
</dbReference>
<evidence type="ECO:0000256" key="3">
    <source>
        <dbReference type="ARBA" id="ARBA00023125"/>
    </source>
</evidence>
<dbReference type="GO" id="GO:0003700">
    <property type="term" value="F:DNA-binding transcription factor activity"/>
    <property type="evidence" value="ECO:0007669"/>
    <property type="project" value="InterPro"/>
</dbReference>
<comment type="caution">
    <text evidence="6">The sequence shown here is derived from an EMBL/GenBank/DDBJ whole genome shotgun (WGS) entry which is preliminary data.</text>
</comment>
<evidence type="ECO:0000259" key="5">
    <source>
        <dbReference type="PROSITE" id="PS50931"/>
    </source>
</evidence>
<feature type="domain" description="HTH lysR-type" evidence="5">
    <location>
        <begin position="12"/>
        <end position="65"/>
    </location>
</feature>
<dbReference type="Proteomes" id="UP000620266">
    <property type="component" value="Unassembled WGS sequence"/>
</dbReference>
<gene>
    <name evidence="6" type="ORF">GCM10007205_10020</name>
</gene>
<dbReference type="GO" id="GO:0043565">
    <property type="term" value="F:sequence-specific DNA binding"/>
    <property type="evidence" value="ECO:0007669"/>
    <property type="project" value="TreeGrafter"/>
</dbReference>
<dbReference type="InterPro" id="IPR000847">
    <property type="entry name" value="LysR_HTH_N"/>
</dbReference>
<dbReference type="InterPro" id="IPR058163">
    <property type="entry name" value="LysR-type_TF_proteobact-type"/>
</dbReference>
<proteinExistence type="inferred from homology"/>
<dbReference type="PANTHER" id="PTHR30537">
    <property type="entry name" value="HTH-TYPE TRANSCRIPTIONAL REGULATOR"/>
    <property type="match status" value="1"/>
</dbReference>
<dbReference type="GO" id="GO:0006351">
    <property type="term" value="P:DNA-templated transcription"/>
    <property type="evidence" value="ECO:0007669"/>
    <property type="project" value="TreeGrafter"/>
</dbReference>
<evidence type="ECO:0000313" key="6">
    <source>
        <dbReference type="EMBL" id="GGC02846.1"/>
    </source>
</evidence>
<dbReference type="Pfam" id="PF00126">
    <property type="entry name" value="HTH_1"/>
    <property type="match status" value="1"/>
</dbReference>
<dbReference type="SUPFAM" id="SSF46785">
    <property type="entry name" value="Winged helix' DNA-binding domain"/>
    <property type="match status" value="1"/>
</dbReference>
<evidence type="ECO:0000313" key="7">
    <source>
        <dbReference type="Proteomes" id="UP000620266"/>
    </source>
</evidence>
<reference evidence="6" key="1">
    <citation type="journal article" date="2014" name="Int. J. Syst. Evol. Microbiol.">
        <title>Complete genome sequence of Corynebacterium casei LMG S-19264T (=DSM 44701T), isolated from a smear-ripened cheese.</title>
        <authorList>
            <consortium name="US DOE Joint Genome Institute (JGI-PGF)"/>
            <person name="Walter F."/>
            <person name="Albersmeier A."/>
            <person name="Kalinowski J."/>
            <person name="Ruckert C."/>
        </authorList>
    </citation>
    <scope>NUCLEOTIDE SEQUENCE</scope>
    <source>
        <strain evidence="6">CCM 7086</strain>
    </source>
</reference>
<dbReference type="RefSeq" id="WP_188395095.1">
    <property type="nucleotide sequence ID" value="NZ_BMCG01000002.1"/>
</dbReference>
<evidence type="ECO:0000256" key="2">
    <source>
        <dbReference type="ARBA" id="ARBA00023015"/>
    </source>
</evidence>
<evidence type="ECO:0000256" key="1">
    <source>
        <dbReference type="ARBA" id="ARBA00009437"/>
    </source>
</evidence>
<keyword evidence="3" id="KW-0238">DNA-binding</keyword>
<dbReference type="PANTHER" id="PTHR30537:SF5">
    <property type="entry name" value="HTH-TYPE TRANSCRIPTIONAL ACTIVATOR TTDR-RELATED"/>
    <property type="match status" value="1"/>
</dbReference>
<sequence length="314" mass="35371">MNQKKHEALWGHIHSLVVLEEVGSYTAAATRLGISKSAVSQRVSELEKVVGMSLVQRTTRSVRLTEAGQRLVDSSRDYFEGIERNFVQLRDSLRDPRGIVRVTAPVALARQQIVPRLADFLRRYPDIRIELELSDQIVALAKEGFDLAIRHSETVPDTHIAWTLCKTDAVLVATKRYLIERGNPHTPEALSNHDCLHYFRRGQIPVWSFQKEGRNANRINVPINGPLATNNSEALREAALGDLGIALVPDFSAEKDLREGRLVRVLPNWRSVGAFGGKLHAVRPYSPYISKPVRIFVDYLREQLRNGFANKSPT</sequence>
<keyword evidence="4" id="KW-0804">Transcription</keyword>
<name>A0A8J2UKA1_9BURK</name>
<dbReference type="Gene3D" id="1.10.10.10">
    <property type="entry name" value="Winged helix-like DNA-binding domain superfamily/Winged helix DNA-binding domain"/>
    <property type="match status" value="1"/>
</dbReference>
<dbReference type="InterPro" id="IPR005119">
    <property type="entry name" value="LysR_subst-bd"/>
</dbReference>
<dbReference type="SUPFAM" id="SSF53850">
    <property type="entry name" value="Periplasmic binding protein-like II"/>
    <property type="match status" value="1"/>
</dbReference>
<dbReference type="CDD" id="cd08422">
    <property type="entry name" value="PBP2_CrgA_like"/>
    <property type="match status" value="1"/>
</dbReference>
<keyword evidence="2" id="KW-0805">Transcription regulation</keyword>
<protein>
    <submittedName>
        <fullName evidence="6">LysR family transcriptional regulator</fullName>
    </submittedName>
</protein>
<dbReference type="AlphaFoldDB" id="A0A8J2UKA1"/>
<reference evidence="6" key="2">
    <citation type="submission" date="2020-09" db="EMBL/GenBank/DDBJ databases">
        <authorList>
            <person name="Sun Q."/>
            <person name="Sedlacek I."/>
        </authorList>
    </citation>
    <scope>NUCLEOTIDE SEQUENCE</scope>
    <source>
        <strain evidence="6">CCM 7086</strain>
    </source>
</reference>
<dbReference type="InterPro" id="IPR036390">
    <property type="entry name" value="WH_DNA-bd_sf"/>
</dbReference>
<dbReference type="EMBL" id="BMCG01000002">
    <property type="protein sequence ID" value="GGC02846.1"/>
    <property type="molecule type" value="Genomic_DNA"/>
</dbReference>
<comment type="similarity">
    <text evidence="1">Belongs to the LysR transcriptional regulatory family.</text>
</comment>